<protein>
    <submittedName>
        <fullName evidence="1">Uncharacterized protein</fullName>
    </submittedName>
</protein>
<evidence type="ECO:0000313" key="1">
    <source>
        <dbReference type="EMBL" id="CAB4195309.1"/>
    </source>
</evidence>
<dbReference type="EMBL" id="LR797250">
    <property type="protein sequence ID" value="CAB4195309.1"/>
    <property type="molecule type" value="Genomic_DNA"/>
</dbReference>
<proteinExistence type="predicted"/>
<gene>
    <name evidence="1" type="ORF">UFOVP1298_11</name>
</gene>
<name>A0A6J5RE54_9CAUD</name>
<reference evidence="1" key="1">
    <citation type="submission" date="2020-05" db="EMBL/GenBank/DDBJ databases">
        <authorList>
            <person name="Chiriac C."/>
            <person name="Salcher M."/>
            <person name="Ghai R."/>
            <person name="Kavagutti S V."/>
        </authorList>
    </citation>
    <scope>NUCLEOTIDE SEQUENCE</scope>
</reference>
<sequence length="55" mass="6621">MGLQDELITYSIDPDWMPRCPWDGARTFLVEQIDHDYTLEQCPDCKRQMRFIVED</sequence>
<accession>A0A6J5RE54</accession>
<organism evidence="1">
    <name type="scientific">uncultured Caudovirales phage</name>
    <dbReference type="NCBI Taxonomy" id="2100421"/>
    <lineage>
        <taxon>Viruses</taxon>
        <taxon>Duplodnaviria</taxon>
        <taxon>Heunggongvirae</taxon>
        <taxon>Uroviricota</taxon>
        <taxon>Caudoviricetes</taxon>
        <taxon>Peduoviridae</taxon>
        <taxon>Maltschvirus</taxon>
        <taxon>Maltschvirus maltsch</taxon>
    </lineage>
</organism>